<keyword evidence="1" id="KW-0732">Signal</keyword>
<dbReference type="PROSITE" id="PS51257">
    <property type="entry name" value="PROKAR_LIPOPROTEIN"/>
    <property type="match status" value="1"/>
</dbReference>
<proteinExistence type="predicted"/>
<dbReference type="RefSeq" id="WP_367887707.1">
    <property type="nucleotide sequence ID" value="NZ_CP130612.1"/>
</dbReference>
<protein>
    <recommendedName>
        <fullName evidence="5">DUF4382 domain-containing protein</fullName>
    </recommendedName>
</protein>
<gene>
    <name evidence="2" type="ORF">Strain138_001301</name>
    <name evidence="3" type="ORF">Strain318_001301</name>
</gene>
<dbReference type="Proteomes" id="UP001229955">
    <property type="component" value="Chromosome"/>
</dbReference>
<evidence type="ECO:0000313" key="4">
    <source>
        <dbReference type="Proteomes" id="UP001229955"/>
    </source>
</evidence>
<evidence type="ECO:0000256" key="1">
    <source>
        <dbReference type="SAM" id="SignalP"/>
    </source>
</evidence>
<reference evidence="3" key="1">
    <citation type="submission" date="2023-07" db="EMBL/GenBank/DDBJ databases">
        <authorList>
            <person name="Haufschild T."/>
            <person name="Kallscheuer N."/>
            <person name="Hammer J."/>
            <person name="Kohn T."/>
            <person name="Kabuu M."/>
            <person name="Jogler M."/>
            <person name="Wohfarth N."/>
            <person name="Heuer A."/>
            <person name="Rohde M."/>
            <person name="van Teeseling M.C.F."/>
            <person name="Jogler C."/>
        </authorList>
    </citation>
    <scope>NUCLEOTIDE SEQUENCE</scope>
    <source>
        <strain evidence="2">Strain 138</strain>
        <strain evidence="3">Strain 318</strain>
    </source>
</reference>
<evidence type="ECO:0000313" key="3">
    <source>
        <dbReference type="EMBL" id="WKW14938.1"/>
    </source>
</evidence>
<feature type="signal peptide" evidence="1">
    <location>
        <begin position="1"/>
        <end position="23"/>
    </location>
</feature>
<evidence type="ECO:0008006" key="5">
    <source>
        <dbReference type="Google" id="ProtNLM"/>
    </source>
</evidence>
<name>A0AA49Q6U6_9BACT</name>
<dbReference type="AlphaFoldDB" id="A0AA49Q6U6"/>
<evidence type="ECO:0000313" key="2">
    <source>
        <dbReference type="EMBL" id="WKW12029.1"/>
    </source>
</evidence>
<dbReference type="EMBL" id="CP130612">
    <property type="protein sequence ID" value="WKW12029.1"/>
    <property type="molecule type" value="Genomic_DNA"/>
</dbReference>
<dbReference type="KEGG" id="pspc:Strain318_001301"/>
<sequence length="435" mass="46735">MSRTSRWIALLAFPLVAALGACTEDLQTGGTCPVLCPGQDIVIRDTVLEGIIVLDTNLVGFPFQGSEDPLVLAAWTDTLDIRVVARFDSLTRQFQQVNGDAPSEILKLDSAYVTLRLSATEIATPPQWFIDVYDVFEPTVVDTLPLQSIPLFTPSRLVGTYQGDTAFTDTLRIRIPIDTTYLRQVLATPDRRVRLGFQVRAAQRVQLRVAPTDLGSGPTLAYVAAAVDTVPEPDTIVRTRFSNPGNSLTPAVPPALAADLTDYHIVVQAPSKLAPNTMTVGGLPGSRVYLRFALPAWVTDSVGVLRAQLQLVQDPVSGVAADDSVRLDGHLVVANSGVLSLHRAATLLSPAGVFLASKWITPSRSDTVRLNVNNLLRQWNTANPARAEPTALILRSNLEGGTAAALRFHSTAATDPGLRPKLLLTYTPGSVLGQP</sequence>
<keyword evidence="4" id="KW-1185">Reference proteome</keyword>
<feature type="chain" id="PRO_5041445857" description="DUF4382 domain-containing protein" evidence="1">
    <location>
        <begin position="24"/>
        <end position="435"/>
    </location>
</feature>
<dbReference type="EMBL" id="CP130613">
    <property type="protein sequence ID" value="WKW14938.1"/>
    <property type="molecule type" value="Genomic_DNA"/>
</dbReference>
<organism evidence="3 4">
    <name type="scientific">Pseudogemmatithrix spongiicola</name>
    <dbReference type="NCBI Taxonomy" id="3062599"/>
    <lineage>
        <taxon>Bacteria</taxon>
        <taxon>Pseudomonadati</taxon>
        <taxon>Gemmatimonadota</taxon>
        <taxon>Gemmatimonadia</taxon>
        <taxon>Gemmatimonadales</taxon>
        <taxon>Gemmatimonadaceae</taxon>
        <taxon>Pseudogemmatithrix</taxon>
    </lineage>
</organism>
<accession>A0AA49Q6U6</accession>
<accession>A0AA49Q4R6</accession>